<dbReference type="EMBL" id="CP050313">
    <property type="protein sequence ID" value="QIR13711.1"/>
    <property type="molecule type" value="Genomic_DNA"/>
</dbReference>
<dbReference type="RefSeq" id="WP_167675718.1">
    <property type="nucleotide sequence ID" value="NZ_CP050313.1"/>
</dbReference>
<dbReference type="AlphaFoldDB" id="A0A6G9QIK4"/>
<dbReference type="Proteomes" id="UP000502608">
    <property type="component" value="Chromosome"/>
</dbReference>
<keyword evidence="2" id="KW-1185">Reference proteome</keyword>
<gene>
    <name evidence="1" type="ORF">HBH39_03655</name>
</gene>
<evidence type="ECO:0000313" key="1">
    <source>
        <dbReference type="EMBL" id="QIR13711.1"/>
    </source>
</evidence>
<sequence>MDEIANKSTDSEVSARKKALQLGRIIGLTSEDDYRPATASIAERAQHRQRKQLSVHQANLESIFTLALNYTPSDVTGSDLDADWSYQFFQMAEQIHNRKMQDLWARILASEIVNPGNFSLRTLAILRQLTLREAQVLEKALGMSVKIGSDNRVKLLTGYRLNGGIKQYFRKSTTVNIPLSQFGLPYSNILTLMDAGILHNSEFETGLLDPKAILTMRLFTDEWQIQPQNSHLQFTYYRFTPIGDEICQLIAAKADSDFNQALKALLNKDFRLNNSIGNK</sequence>
<dbReference type="NCBIfam" id="TIGR03899">
    <property type="entry name" value="TIGR03899 family protein"/>
    <property type="match status" value="1"/>
</dbReference>
<proteinExistence type="predicted"/>
<dbReference type="Pfam" id="PF10987">
    <property type="entry name" value="DUF2806"/>
    <property type="match status" value="1"/>
</dbReference>
<accession>A0A6G9QIK4</accession>
<dbReference type="KEGG" id="saes:HBH39_03655"/>
<protein>
    <submittedName>
        <fullName evidence="1">TIGR03899 family protein</fullName>
    </submittedName>
</protein>
<name>A0A6G9QIK4_9GAMM</name>
<organism evidence="1 2">
    <name type="scientific">Shewanella aestuarii</name>
    <dbReference type="NCBI Taxonomy" id="1028752"/>
    <lineage>
        <taxon>Bacteria</taxon>
        <taxon>Pseudomonadati</taxon>
        <taxon>Pseudomonadota</taxon>
        <taxon>Gammaproteobacteria</taxon>
        <taxon>Alteromonadales</taxon>
        <taxon>Shewanellaceae</taxon>
        <taxon>Shewanella</taxon>
    </lineage>
</organism>
<reference evidence="1 2" key="1">
    <citation type="submission" date="2020-03" db="EMBL/GenBank/DDBJ databases">
        <title>Complete genome sequence of Shewanella sp.</title>
        <authorList>
            <person name="Kim Y.-S."/>
            <person name="Kim S.-J."/>
            <person name="Jung H.-K."/>
            <person name="Kim K.-H."/>
        </authorList>
    </citation>
    <scope>NUCLEOTIDE SEQUENCE [LARGE SCALE GENOMIC DNA]</scope>
    <source>
        <strain evidence="1 2">PN3F2</strain>
    </source>
</reference>
<dbReference type="InterPro" id="IPR021254">
    <property type="entry name" value="DUF2806"/>
</dbReference>
<evidence type="ECO:0000313" key="2">
    <source>
        <dbReference type="Proteomes" id="UP000502608"/>
    </source>
</evidence>